<protein>
    <submittedName>
        <fullName evidence="1">Uncharacterized protein</fullName>
    </submittedName>
</protein>
<dbReference type="EMBL" id="QFLI01000197">
    <property type="protein sequence ID" value="PXX89480.1"/>
    <property type="molecule type" value="Genomic_DNA"/>
</dbReference>
<comment type="caution">
    <text evidence="1">The sequence shown here is derived from an EMBL/GenBank/DDBJ whole genome shotgun (WGS) entry which is preliminary data.</text>
</comment>
<proteinExistence type="predicted"/>
<keyword evidence="2" id="KW-1185">Reference proteome</keyword>
<gene>
    <name evidence="1" type="ORF">DF185_23450</name>
</gene>
<name>A0A2V3ZHF2_9BACT</name>
<organism evidence="1 2">
    <name type="scientific">Marinifilum breve</name>
    <dbReference type="NCBI Taxonomy" id="2184082"/>
    <lineage>
        <taxon>Bacteria</taxon>
        <taxon>Pseudomonadati</taxon>
        <taxon>Bacteroidota</taxon>
        <taxon>Bacteroidia</taxon>
        <taxon>Marinilabiliales</taxon>
        <taxon>Marinifilaceae</taxon>
    </lineage>
</organism>
<dbReference type="AlphaFoldDB" id="A0A2V3ZHF2"/>
<dbReference type="Proteomes" id="UP000248079">
    <property type="component" value="Unassembled WGS sequence"/>
</dbReference>
<reference evidence="1 2" key="1">
    <citation type="submission" date="2018-05" db="EMBL/GenBank/DDBJ databases">
        <title>Marinifilum breve JC075T sp. nov., a marine bacterium isolated from Yongle Blue Hole in the South China Sea.</title>
        <authorList>
            <person name="Fu T."/>
        </authorList>
    </citation>
    <scope>NUCLEOTIDE SEQUENCE [LARGE SCALE GENOMIC DNA]</scope>
    <source>
        <strain evidence="1 2">JC075</strain>
    </source>
</reference>
<sequence>MVRVQIGTPKGAAILYTTTPAVADRDVINLSPGLRCRGRTPGGTSAMTAPKVDASQKDVVVYAQLQ</sequence>
<evidence type="ECO:0000313" key="2">
    <source>
        <dbReference type="Proteomes" id="UP000248079"/>
    </source>
</evidence>
<accession>A0A2V3ZHF2</accession>
<evidence type="ECO:0000313" key="1">
    <source>
        <dbReference type="EMBL" id="PXX89480.1"/>
    </source>
</evidence>